<accession>A0A1S2QRP4</accession>
<dbReference type="OrthoDB" id="4173073at2"/>
<dbReference type="AlphaFoldDB" id="A0A1S2QRP4"/>
<dbReference type="RefSeq" id="WP_071378645.1">
    <property type="nucleotide sequence ID" value="NZ_MLYO01000004.1"/>
</dbReference>
<name>A0A1S2QRP4_9ACTN</name>
<comment type="caution">
    <text evidence="1">The sequence shown here is derived from an EMBL/GenBank/DDBJ whole genome shotgun (WGS) entry which is preliminary data.</text>
</comment>
<organism evidence="1 2">
    <name type="scientific">Streptomyces monashensis</name>
    <dbReference type="NCBI Taxonomy" id="1678012"/>
    <lineage>
        <taxon>Bacteria</taxon>
        <taxon>Bacillati</taxon>
        <taxon>Actinomycetota</taxon>
        <taxon>Actinomycetes</taxon>
        <taxon>Kitasatosporales</taxon>
        <taxon>Streptomycetaceae</taxon>
        <taxon>Streptomyces</taxon>
    </lineage>
</organism>
<dbReference type="EMBL" id="MLYO01000004">
    <property type="protein sequence ID" value="OIK08233.1"/>
    <property type="molecule type" value="Genomic_DNA"/>
</dbReference>
<evidence type="ECO:0000313" key="2">
    <source>
        <dbReference type="Proteomes" id="UP000179642"/>
    </source>
</evidence>
<dbReference type="Proteomes" id="UP000179642">
    <property type="component" value="Unassembled WGS sequence"/>
</dbReference>
<keyword evidence="2" id="KW-1185">Reference proteome</keyword>
<proteinExistence type="predicted"/>
<evidence type="ECO:0000313" key="1">
    <source>
        <dbReference type="EMBL" id="OIK08233.1"/>
    </source>
</evidence>
<sequence length="233" mass="26026">MDFPAFTEAAPLTALEIEALRSLYTTLQDLRHEYESARALSHRFYRLEETAQVYTHGRALTHHPDALHRLGILSDRYERGVGMLAWRHASAATVLGISILDRLVGGRPAMTAAAITALCEEPTLGRLREALSIPCTDLLVAREPDFRDRYEDARRGLLRSVEGVVENAAQIGDGVPEDAAELWAGRLSQFDRLDTDPLYDGILGPLLPFADHFPNEVDWYLRQSRKGALPQPI</sequence>
<protein>
    <submittedName>
        <fullName evidence="1">Uncharacterized protein</fullName>
    </submittedName>
</protein>
<gene>
    <name evidence="1" type="ORF">BIV23_00370</name>
</gene>
<reference evidence="1 2" key="1">
    <citation type="submission" date="2016-10" db="EMBL/GenBank/DDBJ databases">
        <title>Genome sequence of Streptomyces sp. MUSC 1.</title>
        <authorList>
            <person name="Lee L.-H."/>
            <person name="Ser H.-L."/>
            <person name="Law J.W.-F."/>
        </authorList>
    </citation>
    <scope>NUCLEOTIDE SEQUENCE [LARGE SCALE GENOMIC DNA]</scope>
    <source>
        <strain evidence="1 2">MUSC 1</strain>
    </source>
</reference>